<dbReference type="Proteomes" id="UP000095281">
    <property type="component" value="Unplaced"/>
</dbReference>
<protein>
    <submittedName>
        <fullName evidence="3">Uncharacterized protein</fullName>
    </submittedName>
</protein>
<sequence length="129" mass="14924">MVYNLLVNEETNEEIDEENIKNKINEYISSNENLTMLDHVIKACNQANYHDIPTMDKIFKFLNGDIDLPTFEEPEQERHYEYEETSHGGHEGVSHGHGGYEHRESSTGHGQRRHGCFNPFSCFRDHGGD</sequence>
<evidence type="ECO:0000313" key="2">
    <source>
        <dbReference type="Proteomes" id="UP000095281"/>
    </source>
</evidence>
<dbReference type="AlphaFoldDB" id="A0A1I8BQ93"/>
<accession>A0A1I8BQ93</accession>
<evidence type="ECO:0000313" key="3">
    <source>
        <dbReference type="WBParaSite" id="MhA1_Contig363.frz3.gene17"/>
    </source>
</evidence>
<keyword evidence="2" id="KW-1185">Reference proteome</keyword>
<feature type="region of interest" description="Disordered" evidence="1">
    <location>
        <begin position="74"/>
        <end position="112"/>
    </location>
</feature>
<feature type="compositionally biased region" description="Basic and acidic residues" evidence="1">
    <location>
        <begin position="76"/>
        <end position="106"/>
    </location>
</feature>
<proteinExistence type="predicted"/>
<reference evidence="3" key="1">
    <citation type="submission" date="2016-11" db="UniProtKB">
        <authorList>
            <consortium name="WormBaseParasite"/>
        </authorList>
    </citation>
    <scope>IDENTIFICATION</scope>
</reference>
<dbReference type="WBParaSite" id="MhA1_Contig363.frz3.gene17">
    <property type="protein sequence ID" value="MhA1_Contig363.frz3.gene17"/>
    <property type="gene ID" value="MhA1_Contig363.frz3.gene17"/>
</dbReference>
<organism evidence="2 3">
    <name type="scientific">Meloidogyne hapla</name>
    <name type="common">Root-knot nematode worm</name>
    <dbReference type="NCBI Taxonomy" id="6305"/>
    <lineage>
        <taxon>Eukaryota</taxon>
        <taxon>Metazoa</taxon>
        <taxon>Ecdysozoa</taxon>
        <taxon>Nematoda</taxon>
        <taxon>Chromadorea</taxon>
        <taxon>Rhabditida</taxon>
        <taxon>Tylenchina</taxon>
        <taxon>Tylenchomorpha</taxon>
        <taxon>Tylenchoidea</taxon>
        <taxon>Meloidogynidae</taxon>
        <taxon>Meloidogyninae</taxon>
        <taxon>Meloidogyne</taxon>
    </lineage>
</organism>
<evidence type="ECO:0000256" key="1">
    <source>
        <dbReference type="SAM" id="MobiDB-lite"/>
    </source>
</evidence>
<name>A0A1I8BQ93_MELHA</name>